<dbReference type="EMBL" id="JBHTAR010000011">
    <property type="protein sequence ID" value="MFC7198662.1"/>
    <property type="molecule type" value="Genomic_DNA"/>
</dbReference>
<evidence type="ECO:0000313" key="4">
    <source>
        <dbReference type="Proteomes" id="UP001596447"/>
    </source>
</evidence>
<dbReference type="Proteomes" id="UP001596447">
    <property type="component" value="Unassembled WGS sequence"/>
</dbReference>
<gene>
    <name evidence="3" type="ORF">ACFQJ9_04370</name>
</gene>
<name>A0ABD5Z0H2_9EURY</name>
<evidence type="ECO:0000313" key="3">
    <source>
        <dbReference type="EMBL" id="MFC7198662.1"/>
    </source>
</evidence>
<evidence type="ECO:0008006" key="5">
    <source>
        <dbReference type="Google" id="ProtNLM"/>
    </source>
</evidence>
<evidence type="ECO:0000256" key="2">
    <source>
        <dbReference type="SAM" id="Phobius"/>
    </source>
</evidence>
<protein>
    <recommendedName>
        <fullName evidence="5">PKD domain-containing protein</fullName>
    </recommendedName>
</protein>
<feature type="compositionally biased region" description="Low complexity" evidence="1">
    <location>
        <begin position="281"/>
        <end position="300"/>
    </location>
</feature>
<feature type="transmembrane region" description="Helical" evidence="2">
    <location>
        <begin position="12"/>
        <end position="33"/>
    </location>
</feature>
<dbReference type="AlphaFoldDB" id="A0ABD5Z0H2"/>
<keyword evidence="4" id="KW-1185">Reference proteome</keyword>
<keyword evidence="2" id="KW-0472">Membrane</keyword>
<keyword evidence="2" id="KW-0812">Transmembrane</keyword>
<sequence length="410" mass="43760">MRLRDDERGQAVQVGFVLVLLVVLTAFSGYQAFVVPEQNAQVEFQHTQSVEESMRHLRDRVYLAGATGGTQSLTVDLGPNYPPRLFAMNPPTPTGRLHTRAAGSLSLTVDGGTANLSAACGYGNGSVPSRSLAYEVDYNARPAAPTLAYSHGAVYEHAGGAYVLLDEHQSLVTNHTLSLYPLATPYTRASSGPVTVELVPGPVGRTTVEVNSTATLVVPTRLPAEQWTTLLSDQPTVRDVVQRSDTSVGVVLEPGNYTVACAPVGLDDAPPTGPRALGTLPTGEPTEQTNQTTNETTQEPTGDHRPNATIENVTATRDRSGSTFHNDVTVEWSASDVDGDLDAVTVRVTDLNTSETHSTSLNVSGSSASGTFSATFGKDRKDEGTTYRVTLTVVDERGHQIRKEKRVTIE</sequence>
<reference evidence="3 4" key="1">
    <citation type="journal article" date="2019" name="Int. J. Syst. Evol. Microbiol.">
        <title>The Global Catalogue of Microorganisms (GCM) 10K type strain sequencing project: providing services to taxonomists for standard genome sequencing and annotation.</title>
        <authorList>
            <consortium name="The Broad Institute Genomics Platform"/>
            <consortium name="The Broad Institute Genome Sequencing Center for Infectious Disease"/>
            <person name="Wu L."/>
            <person name="Ma J."/>
        </authorList>
    </citation>
    <scope>NUCLEOTIDE SEQUENCE [LARGE SCALE GENOMIC DNA]</scope>
    <source>
        <strain evidence="3 4">XZGYJ-43</strain>
    </source>
</reference>
<dbReference type="RefSeq" id="WP_382216316.1">
    <property type="nucleotide sequence ID" value="NZ_JBHTAR010000011.1"/>
</dbReference>
<evidence type="ECO:0000256" key="1">
    <source>
        <dbReference type="SAM" id="MobiDB-lite"/>
    </source>
</evidence>
<comment type="caution">
    <text evidence="3">The sequence shown here is derived from an EMBL/GenBank/DDBJ whole genome shotgun (WGS) entry which is preliminary data.</text>
</comment>
<feature type="region of interest" description="Disordered" evidence="1">
    <location>
        <begin position="265"/>
        <end position="313"/>
    </location>
</feature>
<keyword evidence="2" id="KW-1133">Transmembrane helix</keyword>
<accession>A0ABD5Z0H2</accession>
<proteinExistence type="predicted"/>
<organism evidence="3 4">
    <name type="scientific">Halospeciosus flavus</name>
    <dbReference type="NCBI Taxonomy" id="3032283"/>
    <lineage>
        <taxon>Archaea</taxon>
        <taxon>Methanobacteriati</taxon>
        <taxon>Methanobacteriota</taxon>
        <taxon>Stenosarchaea group</taxon>
        <taxon>Halobacteria</taxon>
        <taxon>Halobacteriales</taxon>
        <taxon>Halobacteriaceae</taxon>
        <taxon>Halospeciosus</taxon>
    </lineage>
</organism>